<dbReference type="GO" id="GO:0006351">
    <property type="term" value="P:DNA-templated transcription"/>
    <property type="evidence" value="ECO:0007669"/>
    <property type="project" value="InterPro"/>
</dbReference>
<name>A0A8H7PX80_MORIS</name>
<dbReference type="GO" id="GO:0005634">
    <property type="term" value="C:nucleus"/>
    <property type="evidence" value="ECO:0007669"/>
    <property type="project" value="TreeGrafter"/>
</dbReference>
<dbReference type="PANTHER" id="PTHR11477:SF7">
    <property type="entry name" value="TRANSCRIPTION ELONGATION FACTOR A N-TERMINAL AND CENTRAL DOMAIN-CONTAINING PROTEIN"/>
    <property type="match status" value="1"/>
</dbReference>
<dbReference type="AlphaFoldDB" id="A0A8H7PX80"/>
<evidence type="ECO:0000259" key="2">
    <source>
        <dbReference type="PROSITE" id="PS51321"/>
    </source>
</evidence>
<gene>
    <name evidence="3" type="ORF">INT43_007221</name>
</gene>
<evidence type="ECO:0000313" key="3">
    <source>
        <dbReference type="EMBL" id="KAG2182294.1"/>
    </source>
</evidence>
<dbReference type="Gene3D" id="1.10.472.30">
    <property type="entry name" value="Transcription elongation factor S-II, central domain"/>
    <property type="match status" value="1"/>
</dbReference>
<protein>
    <recommendedName>
        <fullName evidence="2">TFIIS central domain-containing protein</fullName>
    </recommendedName>
</protein>
<reference evidence="3" key="1">
    <citation type="submission" date="2020-12" db="EMBL/GenBank/DDBJ databases">
        <title>Metabolic potential, ecology and presence of endohyphal bacteria is reflected in genomic diversity of Mucoromycotina.</title>
        <authorList>
            <person name="Muszewska A."/>
            <person name="Okrasinska A."/>
            <person name="Steczkiewicz K."/>
            <person name="Drgas O."/>
            <person name="Orlowska M."/>
            <person name="Perlinska-Lenart U."/>
            <person name="Aleksandrzak-Piekarczyk T."/>
            <person name="Szatraj K."/>
            <person name="Zielenkiewicz U."/>
            <person name="Pilsyk S."/>
            <person name="Malc E."/>
            <person name="Mieczkowski P."/>
            <person name="Kruszewska J.S."/>
            <person name="Biernat P."/>
            <person name="Pawlowska J."/>
        </authorList>
    </citation>
    <scope>NUCLEOTIDE SEQUENCE</scope>
    <source>
        <strain evidence="3">WA0000067209</strain>
    </source>
</reference>
<dbReference type="InterPro" id="IPR003618">
    <property type="entry name" value="TFIIS_cen_dom"/>
</dbReference>
<feature type="domain" description="TFIIS central" evidence="2">
    <location>
        <begin position="6"/>
        <end position="123"/>
    </location>
</feature>
<accession>A0A8H7PX80</accession>
<sequence length="136" mass="15598">MPDDKIRSKSAELLAHALIGNEGDDSAIKDKCDRLASEIEEQIFVHHGNEVNVEYKEAIRSHVLNLKDTKNNLRNRLLNDQLNASTFADMEGQEMAAPERRMSDEKLRRNSIRDSMAVDDLQPMHRDDEDPDRGRD</sequence>
<dbReference type="InterPro" id="IPR036575">
    <property type="entry name" value="TFIIS_cen_dom_sf"/>
</dbReference>
<dbReference type="PROSITE" id="PS51321">
    <property type="entry name" value="TFIIS_CENTRAL"/>
    <property type="match status" value="1"/>
</dbReference>
<dbReference type="EMBL" id="JAEPQZ010000004">
    <property type="protein sequence ID" value="KAG2182294.1"/>
    <property type="molecule type" value="Genomic_DNA"/>
</dbReference>
<evidence type="ECO:0000313" key="4">
    <source>
        <dbReference type="Proteomes" id="UP000654370"/>
    </source>
</evidence>
<comment type="caution">
    <text evidence="3">The sequence shown here is derived from an EMBL/GenBank/DDBJ whole genome shotgun (WGS) entry which is preliminary data.</text>
</comment>
<organism evidence="3 4">
    <name type="scientific">Mortierella isabellina</name>
    <name type="common">Filamentous fungus</name>
    <name type="synonym">Umbelopsis isabellina</name>
    <dbReference type="NCBI Taxonomy" id="91625"/>
    <lineage>
        <taxon>Eukaryota</taxon>
        <taxon>Fungi</taxon>
        <taxon>Fungi incertae sedis</taxon>
        <taxon>Mucoromycota</taxon>
        <taxon>Mucoromycotina</taxon>
        <taxon>Umbelopsidomycetes</taxon>
        <taxon>Umbelopsidales</taxon>
        <taxon>Umbelopsidaceae</taxon>
        <taxon>Umbelopsis</taxon>
    </lineage>
</organism>
<dbReference type="Proteomes" id="UP000654370">
    <property type="component" value="Unassembled WGS sequence"/>
</dbReference>
<dbReference type="SMART" id="SM00510">
    <property type="entry name" value="TFS2M"/>
    <property type="match status" value="1"/>
</dbReference>
<feature type="region of interest" description="Disordered" evidence="1">
    <location>
        <begin position="89"/>
        <end position="136"/>
    </location>
</feature>
<dbReference type="SUPFAM" id="SSF46942">
    <property type="entry name" value="Elongation factor TFIIS domain 2"/>
    <property type="match status" value="1"/>
</dbReference>
<feature type="compositionally biased region" description="Basic and acidic residues" evidence="1">
    <location>
        <begin position="122"/>
        <end position="136"/>
    </location>
</feature>
<feature type="compositionally biased region" description="Basic and acidic residues" evidence="1">
    <location>
        <begin position="97"/>
        <end position="112"/>
    </location>
</feature>
<dbReference type="Pfam" id="PF07500">
    <property type="entry name" value="TFIIS_M"/>
    <property type="match status" value="1"/>
</dbReference>
<keyword evidence="4" id="KW-1185">Reference proteome</keyword>
<evidence type="ECO:0000256" key="1">
    <source>
        <dbReference type="SAM" id="MobiDB-lite"/>
    </source>
</evidence>
<dbReference type="PANTHER" id="PTHR11477">
    <property type="entry name" value="TRANSCRIPTION FACTOR S-II ZINC FINGER DOMAIN-CONTAINING PROTEIN"/>
    <property type="match status" value="1"/>
</dbReference>
<proteinExistence type="predicted"/>
<dbReference type="OrthoDB" id="44867at2759"/>